<accession>A0A9D5B391</accession>
<dbReference type="PANTHER" id="PTHR47955:SF22">
    <property type="entry name" value="CYTOCHROME P450 83B1-LIKE"/>
    <property type="match status" value="1"/>
</dbReference>
<dbReference type="InterPro" id="IPR001128">
    <property type="entry name" value="Cyt_P450"/>
</dbReference>
<dbReference type="GO" id="GO:0020037">
    <property type="term" value="F:heme binding"/>
    <property type="evidence" value="ECO:0007669"/>
    <property type="project" value="InterPro"/>
</dbReference>
<evidence type="ECO:0000256" key="12">
    <source>
        <dbReference type="PIRSR" id="PIRSR602401-1"/>
    </source>
</evidence>
<evidence type="ECO:0000256" key="1">
    <source>
        <dbReference type="ARBA" id="ARBA00001971"/>
    </source>
</evidence>
<dbReference type="PANTHER" id="PTHR47955">
    <property type="entry name" value="CYTOCHROME P450 FAMILY 71 PROTEIN"/>
    <property type="match status" value="1"/>
</dbReference>
<dbReference type="Gramene" id="Psat3g200960.1">
    <property type="protein sequence ID" value="Psat3g200960.1.cds"/>
    <property type="gene ID" value="Psat3g200960"/>
</dbReference>
<evidence type="ECO:0000313" key="15">
    <source>
        <dbReference type="EMBL" id="KAI5432188.1"/>
    </source>
</evidence>
<evidence type="ECO:0008006" key="17">
    <source>
        <dbReference type="Google" id="ProtNLM"/>
    </source>
</evidence>
<protein>
    <recommendedName>
        <fullName evidence="17">Cytochrome P450</fullName>
    </recommendedName>
</protein>
<dbReference type="PRINTS" id="PR00385">
    <property type="entry name" value="P450"/>
</dbReference>
<dbReference type="Gene3D" id="1.10.630.10">
    <property type="entry name" value="Cytochrome P450"/>
    <property type="match status" value="1"/>
</dbReference>
<comment type="cofactor">
    <cofactor evidence="1 12">
        <name>heme</name>
        <dbReference type="ChEBI" id="CHEBI:30413"/>
    </cofactor>
</comment>
<dbReference type="InterPro" id="IPR036396">
    <property type="entry name" value="Cyt_P450_sf"/>
</dbReference>
<dbReference type="Pfam" id="PF00067">
    <property type="entry name" value="p450"/>
    <property type="match status" value="1"/>
</dbReference>
<dbReference type="InterPro" id="IPR002401">
    <property type="entry name" value="Cyt_P450_E_grp-I"/>
</dbReference>
<reference evidence="15 16" key="1">
    <citation type="journal article" date="2022" name="Nat. Genet.">
        <title>Improved pea reference genome and pan-genome highlight genomic features and evolutionary characteristics.</title>
        <authorList>
            <person name="Yang T."/>
            <person name="Liu R."/>
            <person name="Luo Y."/>
            <person name="Hu S."/>
            <person name="Wang D."/>
            <person name="Wang C."/>
            <person name="Pandey M.K."/>
            <person name="Ge S."/>
            <person name="Xu Q."/>
            <person name="Li N."/>
            <person name="Li G."/>
            <person name="Huang Y."/>
            <person name="Saxena R.K."/>
            <person name="Ji Y."/>
            <person name="Li M."/>
            <person name="Yan X."/>
            <person name="He Y."/>
            <person name="Liu Y."/>
            <person name="Wang X."/>
            <person name="Xiang C."/>
            <person name="Varshney R.K."/>
            <person name="Ding H."/>
            <person name="Gao S."/>
            <person name="Zong X."/>
        </authorList>
    </citation>
    <scope>NUCLEOTIDE SEQUENCE [LARGE SCALE GENOMIC DNA]</scope>
    <source>
        <strain evidence="15 16">cv. Zhongwan 6</strain>
    </source>
</reference>
<evidence type="ECO:0000256" key="11">
    <source>
        <dbReference type="ARBA" id="ARBA00023136"/>
    </source>
</evidence>
<gene>
    <name evidence="15" type="ORF">KIW84_036074</name>
</gene>
<dbReference type="Proteomes" id="UP001058974">
    <property type="component" value="Chromosome 3"/>
</dbReference>
<keyword evidence="8 13" id="KW-0560">Oxidoreductase</keyword>
<keyword evidence="11" id="KW-0472">Membrane</keyword>
<evidence type="ECO:0000256" key="10">
    <source>
        <dbReference type="ARBA" id="ARBA00023033"/>
    </source>
</evidence>
<dbReference type="GO" id="GO:0016705">
    <property type="term" value="F:oxidoreductase activity, acting on paired donors, with incorporation or reduction of molecular oxygen"/>
    <property type="evidence" value="ECO:0007669"/>
    <property type="project" value="InterPro"/>
</dbReference>
<sequence>MVSFLHTLLAFPLLVLFLFMKYKTSNKNSPSTFPRGPKGLPILGNLHQLDISNLHIQFWNLSKIYGPLFSLQIGFKKAIVISTPKLAQQILKDHDHDVSSRPPSRGTQALSYNGIDMIFSPYNDCWREIRKICVVHFFSSKKISSFSHIRKSEVKKLIEKISKHADSSKVSNLSEILMSLSSSMVCRIAFGKSYENEGGEKSRFHDLLNETQVIFLSFYVSDYIPFMGWIDKLTGSIARVDNTFKSLDAFFEQVLKEHLNPNNSKKEEQEKDIVDVLLELKNQGHLSIDLTNDHIKAVLMNLLVAATDTSAATSVWVMTGLMKNPRAMKRAQEEVRSVCGKKEFIDEDDIQKLVYLKAVIKETLRYYAPAPLAPRETKRGFVLDGYKIEPKTLVYVNIWAIHRDPETWKDPEEFYPERFLNNDVEFKGLGFELIPFGGGRRICPGIPLAIATLEMVTANLLNSFDWEMPEGMTKEDIDIEGLPGLARHKKNHLCIVAKHHN</sequence>
<dbReference type="PROSITE" id="PS00086">
    <property type="entry name" value="CYTOCHROME_P450"/>
    <property type="match status" value="1"/>
</dbReference>
<dbReference type="GO" id="GO:0004497">
    <property type="term" value="F:monooxygenase activity"/>
    <property type="evidence" value="ECO:0007669"/>
    <property type="project" value="UniProtKB-KW"/>
</dbReference>
<proteinExistence type="inferred from homology"/>
<evidence type="ECO:0000256" key="8">
    <source>
        <dbReference type="ARBA" id="ARBA00023002"/>
    </source>
</evidence>
<keyword evidence="16" id="KW-1185">Reference proteome</keyword>
<dbReference type="FunFam" id="1.10.630.10:FF:000011">
    <property type="entry name" value="Cytochrome P450 83B1"/>
    <property type="match status" value="1"/>
</dbReference>
<evidence type="ECO:0000256" key="14">
    <source>
        <dbReference type="SAM" id="SignalP"/>
    </source>
</evidence>
<feature type="signal peptide" evidence="14">
    <location>
        <begin position="1"/>
        <end position="25"/>
    </location>
</feature>
<keyword evidence="5" id="KW-0812">Transmembrane</keyword>
<keyword evidence="9 12" id="KW-0408">Iron</keyword>
<organism evidence="15 16">
    <name type="scientific">Pisum sativum</name>
    <name type="common">Garden pea</name>
    <name type="synonym">Lathyrus oleraceus</name>
    <dbReference type="NCBI Taxonomy" id="3888"/>
    <lineage>
        <taxon>Eukaryota</taxon>
        <taxon>Viridiplantae</taxon>
        <taxon>Streptophyta</taxon>
        <taxon>Embryophyta</taxon>
        <taxon>Tracheophyta</taxon>
        <taxon>Spermatophyta</taxon>
        <taxon>Magnoliopsida</taxon>
        <taxon>eudicotyledons</taxon>
        <taxon>Gunneridae</taxon>
        <taxon>Pentapetalae</taxon>
        <taxon>rosids</taxon>
        <taxon>fabids</taxon>
        <taxon>Fabales</taxon>
        <taxon>Fabaceae</taxon>
        <taxon>Papilionoideae</taxon>
        <taxon>50 kb inversion clade</taxon>
        <taxon>NPAAA clade</taxon>
        <taxon>Hologalegina</taxon>
        <taxon>IRL clade</taxon>
        <taxon>Fabeae</taxon>
        <taxon>Lathyrus</taxon>
    </lineage>
</organism>
<dbReference type="InterPro" id="IPR017972">
    <property type="entry name" value="Cyt_P450_CS"/>
</dbReference>
<evidence type="ECO:0000256" key="7">
    <source>
        <dbReference type="ARBA" id="ARBA00022989"/>
    </source>
</evidence>
<name>A0A9D5B391_PEA</name>
<feature type="chain" id="PRO_5039578080" description="Cytochrome P450" evidence="14">
    <location>
        <begin position="26"/>
        <end position="501"/>
    </location>
</feature>
<dbReference type="GO" id="GO:0016020">
    <property type="term" value="C:membrane"/>
    <property type="evidence" value="ECO:0007669"/>
    <property type="project" value="UniProtKB-SubCell"/>
</dbReference>
<dbReference type="GO" id="GO:0005506">
    <property type="term" value="F:iron ion binding"/>
    <property type="evidence" value="ECO:0007669"/>
    <property type="project" value="InterPro"/>
</dbReference>
<dbReference type="OrthoDB" id="2789670at2759"/>
<dbReference type="EMBL" id="JAMSHJ010000003">
    <property type="protein sequence ID" value="KAI5432188.1"/>
    <property type="molecule type" value="Genomic_DNA"/>
</dbReference>
<dbReference type="SUPFAM" id="SSF48264">
    <property type="entry name" value="Cytochrome P450"/>
    <property type="match status" value="1"/>
</dbReference>
<comment type="similarity">
    <text evidence="3 13">Belongs to the cytochrome P450 family.</text>
</comment>
<evidence type="ECO:0000256" key="6">
    <source>
        <dbReference type="ARBA" id="ARBA00022723"/>
    </source>
</evidence>
<evidence type="ECO:0000256" key="3">
    <source>
        <dbReference type="ARBA" id="ARBA00010617"/>
    </source>
</evidence>
<dbReference type="Gramene" id="Psat03G0607400-T1">
    <property type="protein sequence ID" value="KAI5432188.1"/>
    <property type="gene ID" value="KIW84_036074"/>
</dbReference>
<evidence type="ECO:0000313" key="16">
    <source>
        <dbReference type="Proteomes" id="UP001058974"/>
    </source>
</evidence>
<keyword evidence="14" id="KW-0732">Signal</keyword>
<dbReference type="CDD" id="cd11072">
    <property type="entry name" value="CYP71-like"/>
    <property type="match status" value="1"/>
</dbReference>
<comment type="subcellular location">
    <subcellularLocation>
        <location evidence="2">Membrane</location>
        <topology evidence="2">Single-pass membrane protein</topology>
    </subcellularLocation>
</comment>
<feature type="binding site" description="axial binding residue" evidence="12">
    <location>
        <position position="443"/>
    </location>
    <ligand>
        <name>heme</name>
        <dbReference type="ChEBI" id="CHEBI:30413"/>
    </ligand>
    <ligandPart>
        <name>Fe</name>
        <dbReference type="ChEBI" id="CHEBI:18248"/>
    </ligandPart>
</feature>
<dbReference type="PRINTS" id="PR00463">
    <property type="entry name" value="EP450I"/>
</dbReference>
<evidence type="ECO:0000256" key="4">
    <source>
        <dbReference type="ARBA" id="ARBA00022617"/>
    </source>
</evidence>
<evidence type="ECO:0000256" key="5">
    <source>
        <dbReference type="ARBA" id="ARBA00022692"/>
    </source>
</evidence>
<dbReference type="AlphaFoldDB" id="A0A9D5B391"/>
<comment type="caution">
    <text evidence="15">The sequence shown here is derived from an EMBL/GenBank/DDBJ whole genome shotgun (WGS) entry which is preliminary data.</text>
</comment>
<keyword evidence="10 13" id="KW-0503">Monooxygenase</keyword>
<evidence type="ECO:0000256" key="13">
    <source>
        <dbReference type="RuleBase" id="RU000461"/>
    </source>
</evidence>
<evidence type="ECO:0000256" key="2">
    <source>
        <dbReference type="ARBA" id="ARBA00004167"/>
    </source>
</evidence>
<evidence type="ECO:0000256" key="9">
    <source>
        <dbReference type="ARBA" id="ARBA00023004"/>
    </source>
</evidence>
<keyword evidence="6 12" id="KW-0479">Metal-binding</keyword>
<keyword evidence="4 12" id="KW-0349">Heme</keyword>
<keyword evidence="7" id="KW-1133">Transmembrane helix</keyword>